<evidence type="ECO:0000313" key="3">
    <source>
        <dbReference type="EMBL" id="MBL7256433.1"/>
    </source>
</evidence>
<keyword evidence="2" id="KW-0732">Signal</keyword>
<evidence type="ECO:0000256" key="1">
    <source>
        <dbReference type="SAM" id="Phobius"/>
    </source>
</evidence>
<gene>
    <name evidence="3" type="ORF">JKJ07_19240</name>
</gene>
<protein>
    <submittedName>
        <fullName evidence="3">Uncharacterized protein</fullName>
    </submittedName>
</protein>
<organism evidence="3 4">
    <name type="scientific">Paractinoplanes lichenicola</name>
    <dbReference type="NCBI Taxonomy" id="2802976"/>
    <lineage>
        <taxon>Bacteria</taxon>
        <taxon>Bacillati</taxon>
        <taxon>Actinomycetota</taxon>
        <taxon>Actinomycetes</taxon>
        <taxon>Micromonosporales</taxon>
        <taxon>Micromonosporaceae</taxon>
        <taxon>Paractinoplanes</taxon>
    </lineage>
</organism>
<proteinExistence type="predicted"/>
<keyword evidence="4" id="KW-1185">Reference proteome</keyword>
<evidence type="ECO:0000313" key="4">
    <source>
        <dbReference type="Proteomes" id="UP000598996"/>
    </source>
</evidence>
<comment type="caution">
    <text evidence="3">The sequence shown here is derived from an EMBL/GenBank/DDBJ whole genome shotgun (WGS) entry which is preliminary data.</text>
</comment>
<accession>A0ABS1VNW3</accession>
<feature type="transmembrane region" description="Helical" evidence="1">
    <location>
        <begin position="297"/>
        <end position="320"/>
    </location>
</feature>
<keyword evidence="1" id="KW-0812">Transmembrane</keyword>
<keyword evidence="1" id="KW-0472">Membrane</keyword>
<feature type="chain" id="PRO_5045794627" evidence="2">
    <location>
        <begin position="20"/>
        <end position="329"/>
    </location>
</feature>
<dbReference type="RefSeq" id="WP_202992967.1">
    <property type="nucleotide sequence ID" value="NZ_JAENHO010000005.1"/>
</dbReference>
<dbReference type="Proteomes" id="UP000598996">
    <property type="component" value="Unassembled WGS sequence"/>
</dbReference>
<keyword evidence="1" id="KW-1133">Transmembrane helix</keyword>
<evidence type="ECO:0000256" key="2">
    <source>
        <dbReference type="SAM" id="SignalP"/>
    </source>
</evidence>
<name>A0ABS1VNW3_9ACTN</name>
<reference evidence="3 4" key="1">
    <citation type="submission" date="2021-01" db="EMBL/GenBank/DDBJ databases">
        <title>Actinoplanes sp. nov. LDG1-01 isolated from lichen.</title>
        <authorList>
            <person name="Saeng-In P."/>
            <person name="Phongsopitanun W."/>
            <person name="Kanchanasin P."/>
            <person name="Yuki M."/>
            <person name="Kudo T."/>
            <person name="Ohkuma M."/>
            <person name="Tanasupawat S."/>
        </authorList>
    </citation>
    <scope>NUCLEOTIDE SEQUENCE [LARGE SCALE GENOMIC DNA]</scope>
    <source>
        <strain evidence="3 4">LDG1-01</strain>
    </source>
</reference>
<dbReference type="EMBL" id="JAENHO010000005">
    <property type="protein sequence ID" value="MBL7256433.1"/>
    <property type="molecule type" value="Genomic_DNA"/>
</dbReference>
<sequence length="329" mass="32778">MRRFTLVLAAAATVATAWAAPITASAAETCTSAASATFRHTFAGNSGKATITSVRPLCAGQTQAFGLIAYTAGSGNAGQFVYSTDRKTITATNRTVNLDVVVPPCHAAVDAIVGTGLLDEVTHGQNPYDAKTLGASGSRSSGPFAHYRGGATDCSPAPTVAFVNACDGSFTATLANAASANVSAVFLVGGRLTRLAPGRSTTVKAPAGGSLTIRDSSFTSYVGTWRPPVSGCDSAAPPPATAPAAVTTTPPPAVAPPSVVPGSGGPTRVATTDAPAAVYANPTTTAESLVTVAKKSMSAGSVIAIAFGLVLIGGGLILLVRVMKSIREP</sequence>
<feature type="signal peptide" evidence="2">
    <location>
        <begin position="1"/>
        <end position="19"/>
    </location>
</feature>